<dbReference type="NCBIfam" id="TIGR02985">
    <property type="entry name" value="Sig70_bacteroi1"/>
    <property type="match status" value="1"/>
</dbReference>
<dbReference type="Pfam" id="PF04542">
    <property type="entry name" value="Sigma70_r2"/>
    <property type="match status" value="1"/>
</dbReference>
<dbReference type="GO" id="GO:0016987">
    <property type="term" value="F:sigma factor activity"/>
    <property type="evidence" value="ECO:0007669"/>
    <property type="project" value="UniProtKB-KW"/>
</dbReference>
<reference evidence="7" key="1">
    <citation type="submission" date="2023-01" db="EMBL/GenBank/DDBJ databases">
        <title>Human gut microbiome strain richness.</title>
        <authorList>
            <person name="Chen-Liaw A."/>
        </authorList>
    </citation>
    <scope>NUCLEOTIDE SEQUENCE</scope>
    <source>
        <strain evidence="7">RTP21484st1_B7_RTP21484_190118</strain>
    </source>
</reference>
<dbReference type="InterPro" id="IPR036388">
    <property type="entry name" value="WH-like_DNA-bd_sf"/>
</dbReference>
<dbReference type="CDD" id="cd06171">
    <property type="entry name" value="Sigma70_r4"/>
    <property type="match status" value="1"/>
</dbReference>
<dbReference type="Proteomes" id="UP001212263">
    <property type="component" value="Unassembled WGS sequence"/>
</dbReference>
<dbReference type="Pfam" id="PF08281">
    <property type="entry name" value="Sigma70_r4_2"/>
    <property type="match status" value="1"/>
</dbReference>
<keyword evidence="2" id="KW-0805">Transcription regulation</keyword>
<dbReference type="GO" id="GO:0006352">
    <property type="term" value="P:DNA-templated transcription initiation"/>
    <property type="evidence" value="ECO:0007669"/>
    <property type="project" value="InterPro"/>
</dbReference>
<accession>A0AAW6FGQ1</accession>
<organism evidence="7 8">
    <name type="scientific">Odoribacter splanchnicus</name>
    <dbReference type="NCBI Taxonomy" id="28118"/>
    <lineage>
        <taxon>Bacteria</taxon>
        <taxon>Pseudomonadati</taxon>
        <taxon>Bacteroidota</taxon>
        <taxon>Bacteroidia</taxon>
        <taxon>Bacteroidales</taxon>
        <taxon>Odoribacteraceae</taxon>
        <taxon>Odoribacter</taxon>
    </lineage>
</organism>
<dbReference type="InterPro" id="IPR039425">
    <property type="entry name" value="RNA_pol_sigma-70-like"/>
</dbReference>
<evidence type="ECO:0000313" key="8">
    <source>
        <dbReference type="Proteomes" id="UP001212263"/>
    </source>
</evidence>
<protein>
    <submittedName>
        <fullName evidence="7">RNA polymerase sigma-70 factor</fullName>
    </submittedName>
</protein>
<dbReference type="SUPFAM" id="SSF88946">
    <property type="entry name" value="Sigma2 domain of RNA polymerase sigma factors"/>
    <property type="match status" value="1"/>
</dbReference>
<gene>
    <name evidence="7" type="ORF">PN645_06560</name>
</gene>
<keyword evidence="3" id="KW-0731">Sigma factor</keyword>
<feature type="domain" description="RNA polymerase sigma-70 region 2" evidence="5">
    <location>
        <begin position="9"/>
        <end position="71"/>
    </location>
</feature>
<comment type="similarity">
    <text evidence="1">Belongs to the sigma-70 factor family. ECF subfamily.</text>
</comment>
<dbReference type="Gene3D" id="1.10.1740.10">
    <property type="match status" value="1"/>
</dbReference>
<dbReference type="RefSeq" id="WP_046405703.1">
    <property type="nucleotide sequence ID" value="NZ_BAABYK010000001.1"/>
</dbReference>
<proteinExistence type="inferred from homology"/>
<dbReference type="SUPFAM" id="SSF88659">
    <property type="entry name" value="Sigma3 and sigma4 domains of RNA polymerase sigma factors"/>
    <property type="match status" value="1"/>
</dbReference>
<evidence type="ECO:0000313" key="7">
    <source>
        <dbReference type="EMBL" id="MDB9222669.1"/>
    </source>
</evidence>
<dbReference type="InterPro" id="IPR013249">
    <property type="entry name" value="RNA_pol_sigma70_r4_t2"/>
</dbReference>
<dbReference type="InterPro" id="IPR013325">
    <property type="entry name" value="RNA_pol_sigma_r2"/>
</dbReference>
<evidence type="ECO:0000256" key="4">
    <source>
        <dbReference type="ARBA" id="ARBA00023163"/>
    </source>
</evidence>
<dbReference type="Gene3D" id="1.10.10.10">
    <property type="entry name" value="Winged helix-like DNA-binding domain superfamily/Winged helix DNA-binding domain"/>
    <property type="match status" value="1"/>
</dbReference>
<dbReference type="AlphaFoldDB" id="A0AAW6FGQ1"/>
<comment type="caution">
    <text evidence="7">The sequence shown here is derived from an EMBL/GenBank/DDBJ whole genome shotgun (WGS) entry which is preliminary data.</text>
</comment>
<dbReference type="GO" id="GO:0003677">
    <property type="term" value="F:DNA binding"/>
    <property type="evidence" value="ECO:0007669"/>
    <property type="project" value="InterPro"/>
</dbReference>
<feature type="domain" description="RNA polymerase sigma factor 70 region 4 type 2" evidence="6">
    <location>
        <begin position="105"/>
        <end position="157"/>
    </location>
</feature>
<dbReference type="InterPro" id="IPR014284">
    <property type="entry name" value="RNA_pol_sigma-70_dom"/>
</dbReference>
<dbReference type="NCBIfam" id="TIGR02937">
    <property type="entry name" value="sigma70-ECF"/>
    <property type="match status" value="1"/>
</dbReference>
<dbReference type="PANTHER" id="PTHR43133">
    <property type="entry name" value="RNA POLYMERASE ECF-TYPE SIGMA FACTO"/>
    <property type="match status" value="1"/>
</dbReference>
<name>A0AAW6FGQ1_9BACT</name>
<dbReference type="InterPro" id="IPR014327">
    <property type="entry name" value="RNA_pol_sigma70_bacteroid"/>
</dbReference>
<evidence type="ECO:0000256" key="3">
    <source>
        <dbReference type="ARBA" id="ARBA00023082"/>
    </source>
</evidence>
<evidence type="ECO:0000256" key="1">
    <source>
        <dbReference type="ARBA" id="ARBA00010641"/>
    </source>
</evidence>
<dbReference type="InterPro" id="IPR007627">
    <property type="entry name" value="RNA_pol_sigma70_r2"/>
</dbReference>
<evidence type="ECO:0000259" key="5">
    <source>
        <dbReference type="Pfam" id="PF04542"/>
    </source>
</evidence>
<sequence length="178" mass="20900">MDTNFNTCFRTYYQTMCHFAYGYLKDSLKAEDVVQLVFVKIIDNSELLGASEELVKNYLYKAVRNACLNEIKLGEIHQTILSRIQQDKLNEDNLIFHIIRSEIYQEIMKAVKELPPRCQHVFELAFIDQKTNEEIAEELHLSVNTVRVQKNKAKQLLQLKLKDLYPLVLFFLNSLLKN</sequence>
<keyword evidence="4" id="KW-0804">Transcription</keyword>
<evidence type="ECO:0000259" key="6">
    <source>
        <dbReference type="Pfam" id="PF08281"/>
    </source>
</evidence>
<dbReference type="InterPro" id="IPR013324">
    <property type="entry name" value="RNA_pol_sigma_r3/r4-like"/>
</dbReference>
<dbReference type="PANTHER" id="PTHR43133:SF46">
    <property type="entry name" value="RNA POLYMERASE SIGMA-70 FACTOR ECF SUBFAMILY"/>
    <property type="match status" value="1"/>
</dbReference>
<evidence type="ECO:0000256" key="2">
    <source>
        <dbReference type="ARBA" id="ARBA00023015"/>
    </source>
</evidence>
<dbReference type="EMBL" id="JAQMRD010000006">
    <property type="protein sequence ID" value="MDB9222669.1"/>
    <property type="molecule type" value="Genomic_DNA"/>
</dbReference>